<accession>A0A9W6EMF2</accession>
<proteinExistence type="predicted"/>
<organism evidence="1 2">
    <name type="scientific">Aspergillus tubingensis</name>
    <dbReference type="NCBI Taxonomy" id="5068"/>
    <lineage>
        <taxon>Eukaryota</taxon>
        <taxon>Fungi</taxon>
        <taxon>Dikarya</taxon>
        <taxon>Ascomycota</taxon>
        <taxon>Pezizomycotina</taxon>
        <taxon>Eurotiomycetes</taxon>
        <taxon>Eurotiomycetidae</taxon>
        <taxon>Eurotiales</taxon>
        <taxon>Aspergillaceae</taxon>
        <taxon>Aspergillus</taxon>
        <taxon>Aspergillus subgen. Circumdati</taxon>
    </lineage>
</organism>
<dbReference type="Proteomes" id="UP001144157">
    <property type="component" value="Unassembled WGS sequence"/>
</dbReference>
<gene>
    <name evidence="1" type="ORF">AtubIFM56815_008648</name>
</gene>
<reference evidence="1" key="1">
    <citation type="submission" date="2022-07" db="EMBL/GenBank/DDBJ databases">
        <title>Taxonomy of Aspergillus series Nigri: significant species reduction supported by multi-species coalescent approaches.</title>
        <authorList>
            <person name="Bian C."/>
            <person name="Kusuya Y."/>
            <person name="Sklenar F."/>
            <person name="D'hooge E."/>
            <person name="Yaguchi T."/>
            <person name="Takahashi H."/>
            <person name="Hubka V."/>
        </authorList>
    </citation>
    <scope>NUCLEOTIDE SEQUENCE</scope>
    <source>
        <strain evidence="1">IFM 56815</strain>
    </source>
</reference>
<evidence type="ECO:0000313" key="1">
    <source>
        <dbReference type="EMBL" id="GLA84435.1"/>
    </source>
</evidence>
<dbReference type="EMBL" id="BRPE01000005">
    <property type="protein sequence ID" value="GLA84435.1"/>
    <property type="molecule type" value="Genomic_DNA"/>
</dbReference>
<protein>
    <submittedName>
        <fullName evidence="1">Uncharacterized protein</fullName>
    </submittedName>
</protein>
<evidence type="ECO:0000313" key="2">
    <source>
        <dbReference type="Proteomes" id="UP001144157"/>
    </source>
</evidence>
<name>A0A9W6EMF2_ASPTU</name>
<sequence>MTYSTDSLRTTPPHSNTKKLTLDRMHPLVMHQQNRAHVIEVSETDLTEHIRTQSAEFSLVQLKTDLMDLFQDLSVMIDQ</sequence>
<dbReference type="AlphaFoldDB" id="A0A9W6EMF2"/>
<comment type="caution">
    <text evidence="1">The sequence shown here is derived from an EMBL/GenBank/DDBJ whole genome shotgun (WGS) entry which is preliminary data.</text>
</comment>